<reference evidence="2" key="1">
    <citation type="submission" date="2020-07" db="EMBL/GenBank/DDBJ databases">
        <title>Multicomponent nature underlies the extraordinary mechanical properties of spider dragline silk.</title>
        <authorList>
            <person name="Kono N."/>
            <person name="Nakamura H."/>
            <person name="Mori M."/>
            <person name="Yoshida Y."/>
            <person name="Ohtoshi R."/>
            <person name="Malay A.D."/>
            <person name="Moran D.A.P."/>
            <person name="Tomita M."/>
            <person name="Numata K."/>
            <person name="Arakawa K."/>
        </authorList>
    </citation>
    <scope>NUCLEOTIDE SEQUENCE</scope>
</reference>
<feature type="signal peptide" evidence="1">
    <location>
        <begin position="1"/>
        <end position="19"/>
    </location>
</feature>
<protein>
    <submittedName>
        <fullName evidence="2">Uncharacterized protein</fullName>
    </submittedName>
</protein>
<keyword evidence="3" id="KW-1185">Reference proteome</keyword>
<dbReference type="EMBL" id="BMAO01034528">
    <property type="protein sequence ID" value="GFQ97209.1"/>
    <property type="molecule type" value="Genomic_DNA"/>
</dbReference>
<feature type="chain" id="PRO_5036499299" evidence="1">
    <location>
        <begin position="20"/>
        <end position="66"/>
    </location>
</feature>
<keyword evidence="1" id="KW-0732">Signal</keyword>
<evidence type="ECO:0000256" key="1">
    <source>
        <dbReference type="SAM" id="SignalP"/>
    </source>
</evidence>
<organism evidence="2 3">
    <name type="scientific">Trichonephila clavata</name>
    <name type="common">Joro spider</name>
    <name type="synonym">Nephila clavata</name>
    <dbReference type="NCBI Taxonomy" id="2740835"/>
    <lineage>
        <taxon>Eukaryota</taxon>
        <taxon>Metazoa</taxon>
        <taxon>Ecdysozoa</taxon>
        <taxon>Arthropoda</taxon>
        <taxon>Chelicerata</taxon>
        <taxon>Arachnida</taxon>
        <taxon>Araneae</taxon>
        <taxon>Araneomorphae</taxon>
        <taxon>Entelegynae</taxon>
        <taxon>Araneoidea</taxon>
        <taxon>Nephilidae</taxon>
        <taxon>Trichonephila</taxon>
    </lineage>
</organism>
<proteinExistence type="predicted"/>
<dbReference type="OrthoDB" id="6444764at2759"/>
<dbReference type="AlphaFoldDB" id="A0A8X6I2U2"/>
<comment type="caution">
    <text evidence="2">The sequence shown here is derived from an EMBL/GenBank/DDBJ whole genome shotgun (WGS) entry which is preliminary data.</text>
</comment>
<name>A0A8X6I2U2_TRICU</name>
<accession>A0A8X6I2U2</accession>
<evidence type="ECO:0000313" key="3">
    <source>
        <dbReference type="Proteomes" id="UP000887116"/>
    </source>
</evidence>
<dbReference type="Proteomes" id="UP000887116">
    <property type="component" value="Unassembled WGS sequence"/>
</dbReference>
<sequence>MQLWFLISIGGVLFGYVACDPECYQKKANECRQEVTHYAPDDPELGFCNFTIKHQKCLIEAAKDVK</sequence>
<gene>
    <name evidence="2" type="ORF">TNCT_540371</name>
</gene>
<evidence type="ECO:0000313" key="2">
    <source>
        <dbReference type="EMBL" id="GFQ97209.1"/>
    </source>
</evidence>